<accession>A0A839UZ51</accession>
<comment type="caution">
    <text evidence="1">The sequence shown here is derived from an EMBL/GenBank/DDBJ whole genome shotgun (WGS) entry which is preliminary data.</text>
</comment>
<protein>
    <submittedName>
        <fullName evidence="1">Energy-coupling factor transporter ATP-binding protein EcfA2</fullName>
    </submittedName>
</protein>
<dbReference type="AlphaFoldDB" id="A0A839UZ51"/>
<dbReference type="Gene3D" id="3.40.50.300">
    <property type="entry name" value="P-loop containing nucleotide triphosphate hydrolases"/>
    <property type="match status" value="1"/>
</dbReference>
<proteinExistence type="predicted"/>
<keyword evidence="1" id="KW-0547">Nucleotide-binding</keyword>
<evidence type="ECO:0000313" key="2">
    <source>
        <dbReference type="Proteomes" id="UP000547614"/>
    </source>
</evidence>
<dbReference type="GO" id="GO:0005524">
    <property type="term" value="F:ATP binding"/>
    <property type="evidence" value="ECO:0007669"/>
    <property type="project" value="UniProtKB-KW"/>
</dbReference>
<dbReference type="Proteomes" id="UP000547614">
    <property type="component" value="Unassembled WGS sequence"/>
</dbReference>
<sequence>MRDFRLSKNVLTSPAFFVEFVGPAGSGKSTLIDYIRRRHGHEFSHVGVPHRSIFHRAKSRIIEEIFTRRTFDGHDLDGFSKDRLVKRFSKINAGLDWYADRRSGIFLLDEGPLRIMMDYSCHNQNQYRIWRNFCLRALQRFSHYRVLVIFVKVRPETRHEWRKKRMGPLEMANPNFNPHFRGECPTPGELLFFREEAKRTLASRMFEHVAMDELENQGDVDEVAARARQLIHAYCSREP</sequence>
<evidence type="ECO:0000313" key="1">
    <source>
        <dbReference type="EMBL" id="MBB3188793.1"/>
    </source>
</evidence>
<gene>
    <name evidence="1" type="ORF">FHR94_000011</name>
</gene>
<dbReference type="EMBL" id="JACHXP010000001">
    <property type="protein sequence ID" value="MBB3188793.1"/>
    <property type="molecule type" value="Genomic_DNA"/>
</dbReference>
<keyword evidence="1" id="KW-0067">ATP-binding</keyword>
<name>A0A839UZ51_9GAMM</name>
<dbReference type="RefSeq" id="WP_183323258.1">
    <property type="nucleotide sequence ID" value="NZ_JACHXP010000001.1"/>
</dbReference>
<dbReference type="SUPFAM" id="SSF52540">
    <property type="entry name" value="P-loop containing nucleoside triphosphate hydrolases"/>
    <property type="match status" value="1"/>
</dbReference>
<keyword evidence="2" id="KW-1185">Reference proteome</keyword>
<reference evidence="1 2" key="1">
    <citation type="submission" date="2020-08" db="EMBL/GenBank/DDBJ databases">
        <title>Genomic Encyclopedia of Type Strains, Phase III (KMG-III): the genomes of soil and plant-associated and newly described type strains.</title>
        <authorList>
            <person name="Whitman W."/>
        </authorList>
    </citation>
    <scope>NUCLEOTIDE SEQUENCE [LARGE SCALE GENOMIC DNA]</scope>
    <source>
        <strain evidence="1 2">CECT 7282</strain>
    </source>
</reference>
<dbReference type="InterPro" id="IPR027417">
    <property type="entry name" value="P-loop_NTPase"/>
</dbReference>
<organism evidence="1 2">
    <name type="scientific">Halomonas cerina</name>
    <dbReference type="NCBI Taxonomy" id="447424"/>
    <lineage>
        <taxon>Bacteria</taxon>
        <taxon>Pseudomonadati</taxon>
        <taxon>Pseudomonadota</taxon>
        <taxon>Gammaproteobacteria</taxon>
        <taxon>Oceanospirillales</taxon>
        <taxon>Halomonadaceae</taxon>
        <taxon>Halomonas</taxon>
    </lineage>
</organism>